<dbReference type="GO" id="GO:0008270">
    <property type="term" value="F:zinc ion binding"/>
    <property type="evidence" value="ECO:0007669"/>
    <property type="project" value="InterPro"/>
</dbReference>
<proteinExistence type="predicted"/>
<dbReference type="InterPro" id="IPR013154">
    <property type="entry name" value="ADH-like_N"/>
</dbReference>
<dbReference type="EMBL" id="CP021983">
    <property type="protein sequence ID" value="ASC70619.1"/>
    <property type="molecule type" value="Genomic_DNA"/>
</dbReference>
<gene>
    <name evidence="2" type="ORF">XM38_015590</name>
</gene>
<dbReference type="PANTHER" id="PTHR44013:SF1">
    <property type="entry name" value="ZINC-TYPE ALCOHOL DEHYDROGENASE-LIKE PROTEIN C16A3.02C"/>
    <property type="match status" value="1"/>
</dbReference>
<dbReference type="InterPro" id="IPR002364">
    <property type="entry name" value="Quin_OxRdtase/zeta-crystal_CS"/>
</dbReference>
<dbReference type="STRING" id="1641165.XM38_20435"/>
<dbReference type="Gene3D" id="3.90.180.10">
    <property type="entry name" value="Medium-chain alcohol dehydrogenases, catalytic domain"/>
    <property type="match status" value="1"/>
</dbReference>
<dbReference type="CDD" id="cd08267">
    <property type="entry name" value="MDR1"/>
    <property type="match status" value="1"/>
</dbReference>
<organism evidence="2 3">
    <name type="scientific">Halomicronema hongdechloris C2206</name>
    <dbReference type="NCBI Taxonomy" id="1641165"/>
    <lineage>
        <taxon>Bacteria</taxon>
        <taxon>Bacillati</taxon>
        <taxon>Cyanobacteriota</taxon>
        <taxon>Cyanophyceae</taxon>
        <taxon>Nodosilineales</taxon>
        <taxon>Nodosilineaceae</taxon>
        <taxon>Halomicronema</taxon>
    </lineage>
</organism>
<dbReference type="Gene3D" id="3.40.50.720">
    <property type="entry name" value="NAD(P)-binding Rossmann-like Domain"/>
    <property type="match status" value="1"/>
</dbReference>
<dbReference type="PROSITE" id="PS01162">
    <property type="entry name" value="QOR_ZETA_CRYSTAL"/>
    <property type="match status" value="1"/>
</dbReference>
<reference evidence="2 3" key="1">
    <citation type="journal article" date="2016" name="Biochim. Biophys. Acta">
        <title>Characterization of red-shifted phycobilisomes isolated from the chlorophyll f-containing cyanobacterium Halomicronema hongdechloris.</title>
        <authorList>
            <person name="Li Y."/>
            <person name="Lin Y."/>
            <person name="Garvey C.J."/>
            <person name="Birch D."/>
            <person name="Corkery R.W."/>
            <person name="Loughlin P.C."/>
            <person name="Scheer H."/>
            <person name="Willows R.D."/>
            <person name="Chen M."/>
        </authorList>
    </citation>
    <scope>NUCLEOTIDE SEQUENCE [LARGE SCALE GENOMIC DNA]</scope>
    <source>
        <strain evidence="2 3">C2206</strain>
    </source>
</reference>
<dbReference type="SUPFAM" id="SSF50129">
    <property type="entry name" value="GroES-like"/>
    <property type="match status" value="1"/>
</dbReference>
<evidence type="ECO:0000259" key="1">
    <source>
        <dbReference type="SMART" id="SM00829"/>
    </source>
</evidence>
<protein>
    <submittedName>
        <fullName evidence="2">NADPH:quinone reductase</fullName>
    </submittedName>
</protein>
<dbReference type="InterPro" id="IPR020843">
    <property type="entry name" value="ER"/>
</dbReference>
<dbReference type="SUPFAM" id="SSF51735">
    <property type="entry name" value="NAD(P)-binding Rossmann-fold domains"/>
    <property type="match status" value="1"/>
</dbReference>
<dbReference type="PANTHER" id="PTHR44013">
    <property type="entry name" value="ZINC-TYPE ALCOHOL DEHYDROGENASE-LIKE PROTEIN C16A3.02C"/>
    <property type="match status" value="1"/>
</dbReference>
<dbReference type="Pfam" id="PF08240">
    <property type="entry name" value="ADH_N"/>
    <property type="match status" value="1"/>
</dbReference>
<dbReference type="Pfam" id="PF13602">
    <property type="entry name" value="ADH_zinc_N_2"/>
    <property type="match status" value="1"/>
</dbReference>
<dbReference type="InterPro" id="IPR052733">
    <property type="entry name" value="Chloroplast_QOR"/>
</dbReference>
<dbReference type="RefSeq" id="WP_080812247.1">
    <property type="nucleotide sequence ID" value="NZ_CP021983.2"/>
</dbReference>
<dbReference type="OrthoDB" id="9792162at2"/>
<feature type="domain" description="Enoyl reductase (ER)" evidence="1">
    <location>
        <begin position="10"/>
        <end position="320"/>
    </location>
</feature>
<dbReference type="KEGG" id="hhg:XM38_015590"/>
<accession>A0A1Z3HJX9</accession>
<keyword evidence="3" id="KW-1185">Reference proteome</keyword>
<sequence length="329" mass="36031">MKAIVLTQYGSPDDLELKDIETPTPNDDEVLVKVQATSVNDWDWCLVRGSPFYIRLLCGWRKPNIQIPGAEVAGRVTAVGPNVTQFQPEDAVYGDISECGFGGFAEYVCVPETALALMPERMAFTEAAAIPHAAMLAVQGLMDVGQLQPGQKLLINGAGGGVGTLGVQIARAIGVKDVTGVDRASKFALMRSVGFTHTIDYTQTDFTTGQERYDLILDTKTNRSPFKYLQVLNPGGTYVTVGGLTPRLFQVLLFEPMIRWFTQKTVRLVNLQPNKDLAYVNELFAAGQLKPAIDGPYHLSEVPRLIQYFGAGQHQGKVIITLNPHRTHP</sequence>
<dbReference type="InterPro" id="IPR036291">
    <property type="entry name" value="NAD(P)-bd_dom_sf"/>
</dbReference>
<dbReference type="InterPro" id="IPR011032">
    <property type="entry name" value="GroES-like_sf"/>
</dbReference>
<dbReference type="SMART" id="SM00829">
    <property type="entry name" value="PKS_ER"/>
    <property type="match status" value="1"/>
</dbReference>
<evidence type="ECO:0000313" key="2">
    <source>
        <dbReference type="EMBL" id="ASC70619.1"/>
    </source>
</evidence>
<dbReference type="AlphaFoldDB" id="A0A1Z3HJX9"/>
<evidence type="ECO:0000313" key="3">
    <source>
        <dbReference type="Proteomes" id="UP000191901"/>
    </source>
</evidence>
<dbReference type="Proteomes" id="UP000191901">
    <property type="component" value="Chromosome"/>
</dbReference>
<dbReference type="GO" id="GO:0016491">
    <property type="term" value="F:oxidoreductase activity"/>
    <property type="evidence" value="ECO:0007669"/>
    <property type="project" value="InterPro"/>
</dbReference>
<name>A0A1Z3HJX9_9CYAN</name>